<keyword evidence="2 5" id="KW-0812">Transmembrane</keyword>
<feature type="domain" description="Major facilitator superfamily (MFS) profile" evidence="6">
    <location>
        <begin position="47"/>
        <end position="436"/>
    </location>
</feature>
<feature type="transmembrane region" description="Helical" evidence="5">
    <location>
        <begin position="48"/>
        <end position="72"/>
    </location>
</feature>
<feature type="transmembrane region" description="Helical" evidence="5">
    <location>
        <begin position="383"/>
        <end position="405"/>
    </location>
</feature>
<keyword evidence="3 5" id="KW-1133">Transmembrane helix</keyword>
<dbReference type="InterPro" id="IPR036259">
    <property type="entry name" value="MFS_trans_sf"/>
</dbReference>
<evidence type="ECO:0000313" key="7">
    <source>
        <dbReference type="EMBL" id="KAG0650626.1"/>
    </source>
</evidence>
<accession>A0A9P7AYY2</accession>
<feature type="transmembrane region" description="Helical" evidence="5">
    <location>
        <begin position="107"/>
        <end position="124"/>
    </location>
</feature>
<dbReference type="GO" id="GO:0016020">
    <property type="term" value="C:membrane"/>
    <property type="evidence" value="ECO:0007669"/>
    <property type="project" value="UniProtKB-SubCell"/>
</dbReference>
<feature type="transmembrane region" description="Helical" evidence="5">
    <location>
        <begin position="130"/>
        <end position="150"/>
    </location>
</feature>
<dbReference type="Pfam" id="PF07690">
    <property type="entry name" value="MFS_1"/>
    <property type="match status" value="1"/>
</dbReference>
<evidence type="ECO:0000256" key="4">
    <source>
        <dbReference type="ARBA" id="ARBA00023136"/>
    </source>
</evidence>
<dbReference type="PANTHER" id="PTHR23514:SF16">
    <property type="entry name" value="TRANSPORTER, PUTATIVE (AFU_ORTHOLOGUE AFUA_2G17270)-RELATED"/>
    <property type="match status" value="1"/>
</dbReference>
<feature type="transmembrane region" description="Helical" evidence="5">
    <location>
        <begin position="292"/>
        <end position="313"/>
    </location>
</feature>
<keyword evidence="4 5" id="KW-0472">Membrane</keyword>
<feature type="transmembrane region" description="Helical" evidence="5">
    <location>
        <begin position="350"/>
        <end position="371"/>
    </location>
</feature>
<protein>
    <recommendedName>
        <fullName evidence="6">Major facilitator superfamily (MFS) profile domain-containing protein</fullName>
    </recommendedName>
</protein>
<dbReference type="Gene3D" id="1.20.1250.20">
    <property type="entry name" value="MFS general substrate transporter like domains"/>
    <property type="match status" value="2"/>
</dbReference>
<feature type="transmembrane region" description="Helical" evidence="5">
    <location>
        <begin position="259"/>
        <end position="280"/>
    </location>
</feature>
<feature type="transmembrane region" description="Helical" evidence="5">
    <location>
        <begin position="325"/>
        <end position="344"/>
    </location>
</feature>
<comment type="subcellular location">
    <subcellularLocation>
        <location evidence="1">Membrane</location>
        <topology evidence="1">Multi-pass membrane protein</topology>
    </subcellularLocation>
</comment>
<evidence type="ECO:0000256" key="1">
    <source>
        <dbReference type="ARBA" id="ARBA00004141"/>
    </source>
</evidence>
<reference evidence="7" key="1">
    <citation type="submission" date="2019-07" db="EMBL/GenBank/DDBJ databases">
        <title>Hyphodiscus hymeniophilus genome sequencing and assembly.</title>
        <authorList>
            <person name="Kramer G."/>
            <person name="Nodwell J."/>
        </authorList>
    </citation>
    <scope>NUCLEOTIDE SEQUENCE</scope>
    <source>
        <strain evidence="7">ATCC 34498</strain>
    </source>
</reference>
<evidence type="ECO:0000313" key="8">
    <source>
        <dbReference type="Proteomes" id="UP000785200"/>
    </source>
</evidence>
<feature type="transmembrane region" description="Helical" evidence="5">
    <location>
        <begin position="411"/>
        <end position="430"/>
    </location>
</feature>
<dbReference type="Proteomes" id="UP000785200">
    <property type="component" value="Unassembled WGS sequence"/>
</dbReference>
<name>A0A9P7AYY2_9HELO</name>
<dbReference type="PROSITE" id="PS50850">
    <property type="entry name" value="MFS"/>
    <property type="match status" value="1"/>
</dbReference>
<dbReference type="SUPFAM" id="SSF103473">
    <property type="entry name" value="MFS general substrate transporter"/>
    <property type="match status" value="1"/>
</dbReference>
<evidence type="ECO:0000256" key="5">
    <source>
        <dbReference type="SAM" id="Phobius"/>
    </source>
</evidence>
<dbReference type="FunFam" id="1.20.1250.20:FF:000286">
    <property type="entry name" value="MFS efflux transporter"/>
    <property type="match status" value="1"/>
</dbReference>
<dbReference type="OrthoDB" id="413079at2759"/>
<sequence>MAASKQGDIELQIHRQENLSVQHAEPDSSGIFPESPQPEVDPKQTWKLFSAGFSFFVAGINDGSMGALLPYMLREYNIGTSSIAILYFTTFLGWLVAALTNSHAPKFFGLGALLSIGATLQLLSQSLRAWQPPFGLFAVTFFITGLGQAYQDSHANTFVSSVKTAHRWLGFIHAMYGFGCLVSPFVATAIASADPPRWMLFYLFPLGMSALNLTSVIAAFWRSVTFIRKGPDDGSVENTTGRNSSAMNEVRQVLKLRNLWIISCFYFVYLGVSFAAGGWVVQYLVSVRHGNLATMGYVPSGYYGGAFLGRVILAEPTHRYGERRMLSIYAVLCFAMQLVFWLVPNIISSAVAFSLMGFLLGPAFAAGVSVASRLFPKEVQPAALVFVIAQAGGAVFPSLIGLIASHAGVKVLQPIVAGLIVLMGVTWAFVPKPETHRD</sequence>
<dbReference type="InterPro" id="IPR051788">
    <property type="entry name" value="MFS_Transporter"/>
</dbReference>
<evidence type="ECO:0000256" key="3">
    <source>
        <dbReference type="ARBA" id="ARBA00022989"/>
    </source>
</evidence>
<proteinExistence type="predicted"/>
<dbReference type="GO" id="GO:0022857">
    <property type="term" value="F:transmembrane transporter activity"/>
    <property type="evidence" value="ECO:0007669"/>
    <property type="project" value="InterPro"/>
</dbReference>
<feature type="transmembrane region" description="Helical" evidence="5">
    <location>
        <begin position="199"/>
        <end position="221"/>
    </location>
</feature>
<gene>
    <name evidence="7" type="ORF">D0Z07_2216</name>
</gene>
<comment type="caution">
    <text evidence="7">The sequence shown here is derived from an EMBL/GenBank/DDBJ whole genome shotgun (WGS) entry which is preliminary data.</text>
</comment>
<dbReference type="AlphaFoldDB" id="A0A9P7AYY2"/>
<dbReference type="PANTHER" id="PTHR23514">
    <property type="entry name" value="BYPASS OF STOP CODON PROTEIN 6"/>
    <property type="match status" value="1"/>
</dbReference>
<dbReference type="InterPro" id="IPR011701">
    <property type="entry name" value="MFS"/>
</dbReference>
<evidence type="ECO:0000259" key="6">
    <source>
        <dbReference type="PROSITE" id="PS50850"/>
    </source>
</evidence>
<dbReference type="InterPro" id="IPR020846">
    <property type="entry name" value="MFS_dom"/>
</dbReference>
<feature type="transmembrane region" description="Helical" evidence="5">
    <location>
        <begin position="78"/>
        <end position="100"/>
    </location>
</feature>
<feature type="transmembrane region" description="Helical" evidence="5">
    <location>
        <begin position="171"/>
        <end position="193"/>
    </location>
</feature>
<keyword evidence="8" id="KW-1185">Reference proteome</keyword>
<dbReference type="EMBL" id="VNKQ01000005">
    <property type="protein sequence ID" value="KAG0650626.1"/>
    <property type="molecule type" value="Genomic_DNA"/>
</dbReference>
<organism evidence="7 8">
    <name type="scientific">Hyphodiscus hymeniophilus</name>
    <dbReference type="NCBI Taxonomy" id="353542"/>
    <lineage>
        <taxon>Eukaryota</taxon>
        <taxon>Fungi</taxon>
        <taxon>Dikarya</taxon>
        <taxon>Ascomycota</taxon>
        <taxon>Pezizomycotina</taxon>
        <taxon>Leotiomycetes</taxon>
        <taxon>Helotiales</taxon>
        <taxon>Hyphodiscaceae</taxon>
        <taxon>Hyphodiscus</taxon>
    </lineage>
</organism>
<evidence type="ECO:0000256" key="2">
    <source>
        <dbReference type="ARBA" id="ARBA00022692"/>
    </source>
</evidence>